<dbReference type="Gene3D" id="3.30.1330.60">
    <property type="entry name" value="OmpA-like domain"/>
    <property type="match status" value="1"/>
</dbReference>
<reference evidence="6 7" key="1">
    <citation type="submission" date="2022-12" db="EMBL/GenBank/DDBJ databases">
        <title>Sphingomonas abieness sp. nov., an endophytic bacterium isolated from Abies koreana.</title>
        <authorList>
            <person name="Jiang L."/>
            <person name="Lee J."/>
        </authorList>
    </citation>
    <scope>NUCLEOTIDE SEQUENCE [LARGE SCALE GENOMIC DNA]</scope>
    <source>
        <strain evidence="7">PAMB 00755</strain>
    </source>
</reference>
<dbReference type="CDD" id="cd07185">
    <property type="entry name" value="OmpA_C-like"/>
    <property type="match status" value="1"/>
</dbReference>
<evidence type="ECO:0000256" key="1">
    <source>
        <dbReference type="ARBA" id="ARBA00004442"/>
    </source>
</evidence>
<dbReference type="InterPro" id="IPR050330">
    <property type="entry name" value="Bact_OuterMem_StrucFunc"/>
</dbReference>
<feature type="domain" description="OmpA-like" evidence="5">
    <location>
        <begin position="7"/>
        <end position="129"/>
    </location>
</feature>
<comment type="subcellular location">
    <subcellularLocation>
        <location evidence="1">Cell outer membrane</location>
    </subcellularLocation>
</comment>
<organism evidence="6 7">
    <name type="scientific">Sphingomonas abietis</name>
    <dbReference type="NCBI Taxonomy" id="3012344"/>
    <lineage>
        <taxon>Bacteria</taxon>
        <taxon>Pseudomonadati</taxon>
        <taxon>Pseudomonadota</taxon>
        <taxon>Alphaproteobacteria</taxon>
        <taxon>Sphingomonadales</taxon>
        <taxon>Sphingomonadaceae</taxon>
        <taxon>Sphingomonas</taxon>
    </lineage>
</organism>
<accession>A0ABY7NN25</accession>
<evidence type="ECO:0000259" key="5">
    <source>
        <dbReference type="PROSITE" id="PS51123"/>
    </source>
</evidence>
<keyword evidence="7" id="KW-1185">Reference proteome</keyword>
<dbReference type="PANTHER" id="PTHR30329:SF21">
    <property type="entry name" value="LIPOPROTEIN YIAD-RELATED"/>
    <property type="match status" value="1"/>
</dbReference>
<protein>
    <submittedName>
        <fullName evidence="6">OmpA family protein</fullName>
    </submittedName>
</protein>
<evidence type="ECO:0000313" key="6">
    <source>
        <dbReference type="EMBL" id="WBO22930.1"/>
    </source>
</evidence>
<name>A0ABY7NN25_9SPHN</name>
<dbReference type="InterPro" id="IPR006665">
    <property type="entry name" value="OmpA-like"/>
</dbReference>
<dbReference type="PROSITE" id="PS51123">
    <property type="entry name" value="OMPA_2"/>
    <property type="match status" value="1"/>
</dbReference>
<proteinExistence type="predicted"/>
<dbReference type="RefSeq" id="WP_270077569.1">
    <property type="nucleotide sequence ID" value="NZ_CP115174.1"/>
</dbReference>
<gene>
    <name evidence="6" type="ORF">PBT88_01940</name>
</gene>
<dbReference type="InterPro" id="IPR036737">
    <property type="entry name" value="OmpA-like_sf"/>
</dbReference>
<keyword evidence="3" id="KW-0998">Cell outer membrane</keyword>
<dbReference type="SUPFAM" id="SSF103088">
    <property type="entry name" value="OmpA-like"/>
    <property type="match status" value="1"/>
</dbReference>
<sequence length="144" mass="15171">MQPPAPVPPTPLPTVITIPFDKPGVALDDAQLALLKPLIARLSATTDGIVIRGHTDSHGGDRRNRFVSLRRARLVATYLAGQGIARGRMTLVGLGEDRPIAPNAMPDGSDDPVGRARNRRVEIEIVPIDEAAGKPSGPIGPGKP</sequence>
<keyword evidence="2 4" id="KW-0472">Membrane</keyword>
<dbReference type="InterPro" id="IPR006664">
    <property type="entry name" value="OMP_bac"/>
</dbReference>
<dbReference type="PANTHER" id="PTHR30329">
    <property type="entry name" value="STATOR ELEMENT OF FLAGELLAR MOTOR COMPLEX"/>
    <property type="match status" value="1"/>
</dbReference>
<dbReference type="EMBL" id="CP115174">
    <property type="protein sequence ID" value="WBO22930.1"/>
    <property type="molecule type" value="Genomic_DNA"/>
</dbReference>
<evidence type="ECO:0000256" key="2">
    <source>
        <dbReference type="ARBA" id="ARBA00023136"/>
    </source>
</evidence>
<evidence type="ECO:0000313" key="7">
    <source>
        <dbReference type="Proteomes" id="UP001210865"/>
    </source>
</evidence>
<dbReference type="Proteomes" id="UP001210865">
    <property type="component" value="Chromosome"/>
</dbReference>
<dbReference type="PRINTS" id="PR01021">
    <property type="entry name" value="OMPADOMAIN"/>
</dbReference>
<dbReference type="Pfam" id="PF00691">
    <property type="entry name" value="OmpA"/>
    <property type="match status" value="1"/>
</dbReference>
<evidence type="ECO:0000256" key="4">
    <source>
        <dbReference type="PROSITE-ProRule" id="PRU00473"/>
    </source>
</evidence>
<evidence type="ECO:0000256" key="3">
    <source>
        <dbReference type="ARBA" id="ARBA00023237"/>
    </source>
</evidence>